<dbReference type="NCBIfam" id="NF004755">
    <property type="entry name" value="PRK06082.1"/>
    <property type="match status" value="1"/>
</dbReference>
<dbReference type="PIRSF" id="PIRSF000521">
    <property type="entry name" value="Transaminase_4ab_Lys_Orn"/>
    <property type="match status" value="1"/>
</dbReference>
<dbReference type="EMBL" id="CP095073">
    <property type="protein sequence ID" value="UOQ43307.1"/>
    <property type="molecule type" value="Genomic_DNA"/>
</dbReference>
<comment type="similarity">
    <text evidence="1 3">Belongs to the class-III pyridoxal-phosphate-dependent aminotransferase family.</text>
</comment>
<dbReference type="RefSeq" id="WP_244708666.1">
    <property type="nucleotide sequence ID" value="NZ_CP095073.1"/>
</dbReference>
<keyword evidence="5" id="KW-1185">Reference proteome</keyword>
<gene>
    <name evidence="4" type="ORF">MUN89_15455</name>
</gene>
<evidence type="ECO:0000256" key="1">
    <source>
        <dbReference type="ARBA" id="ARBA00008954"/>
    </source>
</evidence>
<sequence>MKLPMHNLLLGEGDVNQSRLRTRWTDRLNNKTKELLNEDSTYFFHQSLSTPCLDVIKNARGAQITTEDGRQLYDFHGNGVHQAGFQHPKIIEAMKQQLDNLSFSTRRYTNQPAIDFAKKLAQRTPDPLNKVLFAPGATSAIGMALKIARLSTGKFKTLSMWEAFHGASMDALSVGGEAHFRRDLGPLLPGTIHVPPIQTYRPNWEGASLDGRQLIQYIGYILEQESEIGAFIMEPIRNTDVQIPSYPFMKELRQVCTTYDVKLIFDETATGLGRTGKWFAFNHYDIVPDMVVLGKGLGGGVFPMAALLIDEALDTMSYTSIGHYTHEKSPLGASASSAVLDVIEEEKLLIHTKELGRLASERLQRMMENHPLIGDVRQIGLLIAIELVRDRTTKEKAVEETEQVMYACLERGLSFKVSKGNVIQLCPPLIITKSQLEEALTILDKALTVVQEGRSRNEA</sequence>
<protein>
    <submittedName>
        <fullName evidence="4">Aspartate aminotransferase family protein</fullName>
    </submittedName>
</protein>
<dbReference type="Proteomes" id="UP000831787">
    <property type="component" value="Chromosome"/>
</dbReference>
<proteinExistence type="inferred from homology"/>
<dbReference type="Gene3D" id="3.40.640.10">
    <property type="entry name" value="Type I PLP-dependent aspartate aminotransferase-like (Major domain)"/>
    <property type="match status" value="1"/>
</dbReference>
<dbReference type="InterPro" id="IPR015422">
    <property type="entry name" value="PyrdxlP-dep_Trfase_small"/>
</dbReference>
<evidence type="ECO:0000313" key="4">
    <source>
        <dbReference type="EMBL" id="UOQ43307.1"/>
    </source>
</evidence>
<dbReference type="InterPro" id="IPR015424">
    <property type="entry name" value="PyrdxlP-dep_Trfase"/>
</dbReference>
<keyword evidence="2 3" id="KW-0663">Pyridoxal phosphate</keyword>
<keyword evidence="4" id="KW-0032">Aminotransferase</keyword>
<dbReference type="Pfam" id="PF00202">
    <property type="entry name" value="Aminotran_3"/>
    <property type="match status" value="1"/>
</dbReference>
<evidence type="ECO:0000256" key="3">
    <source>
        <dbReference type="RuleBase" id="RU003560"/>
    </source>
</evidence>
<dbReference type="GO" id="GO:0008483">
    <property type="term" value="F:transaminase activity"/>
    <property type="evidence" value="ECO:0007669"/>
    <property type="project" value="UniProtKB-KW"/>
</dbReference>
<dbReference type="SUPFAM" id="SSF53383">
    <property type="entry name" value="PLP-dependent transferases"/>
    <property type="match status" value="1"/>
</dbReference>
<name>A0ABY4EIH8_9BACI</name>
<dbReference type="CDD" id="cd00610">
    <property type="entry name" value="OAT_like"/>
    <property type="match status" value="1"/>
</dbReference>
<accession>A0ABY4EIH8</accession>
<dbReference type="InterPro" id="IPR005814">
    <property type="entry name" value="Aminotrans_3"/>
</dbReference>
<organism evidence="4 5">
    <name type="scientific">Halobacillus salinarum</name>
    <dbReference type="NCBI Taxonomy" id="2932257"/>
    <lineage>
        <taxon>Bacteria</taxon>
        <taxon>Bacillati</taxon>
        <taxon>Bacillota</taxon>
        <taxon>Bacilli</taxon>
        <taxon>Bacillales</taxon>
        <taxon>Bacillaceae</taxon>
        <taxon>Halobacillus</taxon>
    </lineage>
</organism>
<evidence type="ECO:0000313" key="5">
    <source>
        <dbReference type="Proteomes" id="UP000831787"/>
    </source>
</evidence>
<dbReference type="InterPro" id="IPR015421">
    <property type="entry name" value="PyrdxlP-dep_Trfase_major"/>
</dbReference>
<keyword evidence="4" id="KW-0808">Transferase</keyword>
<dbReference type="PANTHER" id="PTHR43094">
    <property type="entry name" value="AMINOTRANSFERASE"/>
    <property type="match status" value="1"/>
</dbReference>
<reference evidence="4 5" key="1">
    <citation type="submission" date="2022-04" db="EMBL/GenBank/DDBJ databases">
        <title>Halobacillus sp. isolated from saltern.</title>
        <authorList>
            <person name="Won M."/>
            <person name="Lee C.-M."/>
            <person name="Woen H.-Y."/>
            <person name="Kwon S.-W."/>
        </authorList>
    </citation>
    <scope>NUCLEOTIDE SEQUENCE [LARGE SCALE GENOMIC DNA]</scope>
    <source>
        <strain evidence="4 5">SSBR10-3</strain>
    </source>
</reference>
<dbReference type="Gene3D" id="3.90.1150.10">
    <property type="entry name" value="Aspartate Aminotransferase, domain 1"/>
    <property type="match status" value="1"/>
</dbReference>
<evidence type="ECO:0000256" key="2">
    <source>
        <dbReference type="ARBA" id="ARBA00022898"/>
    </source>
</evidence>
<dbReference type="PANTHER" id="PTHR43094:SF1">
    <property type="entry name" value="AMINOTRANSFERASE CLASS-III"/>
    <property type="match status" value="1"/>
</dbReference>